<dbReference type="Pfam" id="PF13242">
    <property type="entry name" value="Hydrolase_like"/>
    <property type="match status" value="1"/>
</dbReference>
<evidence type="ECO:0000256" key="1">
    <source>
        <dbReference type="SAM" id="MobiDB-lite"/>
    </source>
</evidence>
<keyword evidence="3" id="KW-1185">Reference proteome</keyword>
<reference evidence="2 3" key="1">
    <citation type="submission" date="2017-07" db="EMBL/GenBank/DDBJ databases">
        <title>The genome sequence of Paludifilum halophilum highlights mechanisms for microbial adaptation to high salt environemnts.</title>
        <authorList>
            <person name="Belbahri L."/>
        </authorList>
    </citation>
    <scope>NUCLEOTIDE SEQUENCE [LARGE SCALE GENOMIC DNA]</scope>
    <source>
        <strain evidence="2 3">DSM 102817</strain>
    </source>
</reference>
<dbReference type="GO" id="GO:0008967">
    <property type="term" value="F:phosphoglycolate phosphatase activity"/>
    <property type="evidence" value="ECO:0007669"/>
    <property type="project" value="TreeGrafter"/>
</dbReference>
<dbReference type="CDD" id="cd01427">
    <property type="entry name" value="HAD_like"/>
    <property type="match status" value="1"/>
</dbReference>
<comment type="caution">
    <text evidence="2">The sequence shown here is derived from an EMBL/GenBank/DDBJ whole genome shotgun (WGS) entry which is preliminary data.</text>
</comment>
<evidence type="ECO:0000313" key="3">
    <source>
        <dbReference type="Proteomes" id="UP000215459"/>
    </source>
</evidence>
<proteinExistence type="predicted"/>
<dbReference type="RefSeq" id="WP_094263493.1">
    <property type="nucleotide sequence ID" value="NZ_NOWF01000002.1"/>
</dbReference>
<feature type="region of interest" description="Disordered" evidence="1">
    <location>
        <begin position="379"/>
        <end position="403"/>
    </location>
</feature>
<evidence type="ECO:0008006" key="4">
    <source>
        <dbReference type="Google" id="ProtNLM"/>
    </source>
</evidence>
<dbReference type="InterPro" id="IPR036412">
    <property type="entry name" value="HAD-like_sf"/>
</dbReference>
<gene>
    <name evidence="2" type="ORF">CHM34_05120</name>
</gene>
<dbReference type="Proteomes" id="UP000215459">
    <property type="component" value="Unassembled WGS sequence"/>
</dbReference>
<feature type="compositionally biased region" description="Basic and acidic residues" evidence="1">
    <location>
        <begin position="379"/>
        <end position="397"/>
    </location>
</feature>
<protein>
    <recommendedName>
        <fullName evidence="4">Phosphatase</fullName>
    </recommendedName>
</protein>
<sequence length="403" mass="45546">MYQVILFDVDGVLLSEKRCFDATTLSVWELLYSEHALALPGESFHADPDEEEIGRVRQAVFDHEKVLEWLKSRGMNSNWDMVSLLFGFQLQQLLRQLDDLRPDFVEEVLNRPLNRKALQMIGDQAKQAGVEFHPRFGDILSVLEDAGPGEMDLLSCIVDHVEDWSGIKGNSFSHGSALWKLGREVYQEWYLGKDLFEKEEKKQAVYPEKEGFLRQEIPLADPAIIRDMLDELSNRGIALGIGTGRPARETQVPLKEMNLYDAFDSNRVVTASDVRGAEEIYADYAPLSKPEPFTYVKAYFGSDSSDAKSVAADLPLPSGEEILIVGDSVADLLAARKMGCRFAATLTGPTGERARSKFEEMGADYILKDVTELADRLKQQEEERARREELEREKENQSEEESV</sequence>
<organism evidence="2 3">
    <name type="scientific">Paludifilum halophilum</name>
    <dbReference type="NCBI Taxonomy" id="1642702"/>
    <lineage>
        <taxon>Bacteria</taxon>
        <taxon>Bacillati</taxon>
        <taxon>Bacillota</taxon>
        <taxon>Bacilli</taxon>
        <taxon>Bacillales</taxon>
        <taxon>Thermoactinomycetaceae</taxon>
        <taxon>Paludifilum</taxon>
    </lineage>
</organism>
<dbReference type="InterPro" id="IPR050155">
    <property type="entry name" value="HAD-like_hydrolase_sf"/>
</dbReference>
<evidence type="ECO:0000313" key="2">
    <source>
        <dbReference type="EMBL" id="OYD09144.1"/>
    </source>
</evidence>
<dbReference type="PANTHER" id="PTHR43434:SF1">
    <property type="entry name" value="PHOSPHOGLYCOLATE PHOSPHATASE"/>
    <property type="match status" value="1"/>
</dbReference>
<dbReference type="SFLD" id="SFLDS00003">
    <property type="entry name" value="Haloacid_Dehalogenase"/>
    <property type="match status" value="1"/>
</dbReference>
<name>A0A235BA24_9BACL</name>
<dbReference type="OrthoDB" id="2474611at2"/>
<dbReference type="SFLD" id="SFLDG01129">
    <property type="entry name" value="C1.5:_HAD__Beta-PGM__Phosphata"/>
    <property type="match status" value="1"/>
</dbReference>
<dbReference type="GO" id="GO:0006281">
    <property type="term" value="P:DNA repair"/>
    <property type="evidence" value="ECO:0007669"/>
    <property type="project" value="TreeGrafter"/>
</dbReference>
<dbReference type="SUPFAM" id="SSF56784">
    <property type="entry name" value="HAD-like"/>
    <property type="match status" value="1"/>
</dbReference>
<dbReference type="AlphaFoldDB" id="A0A235BA24"/>
<dbReference type="PANTHER" id="PTHR43434">
    <property type="entry name" value="PHOSPHOGLYCOLATE PHOSPHATASE"/>
    <property type="match status" value="1"/>
</dbReference>
<dbReference type="EMBL" id="NOWF01000002">
    <property type="protein sequence ID" value="OYD09144.1"/>
    <property type="molecule type" value="Genomic_DNA"/>
</dbReference>
<dbReference type="InterPro" id="IPR023214">
    <property type="entry name" value="HAD_sf"/>
</dbReference>
<accession>A0A235BA24</accession>
<dbReference type="Gene3D" id="3.40.50.1000">
    <property type="entry name" value="HAD superfamily/HAD-like"/>
    <property type="match status" value="1"/>
</dbReference>